<dbReference type="EMBL" id="JANCPR020000007">
    <property type="protein sequence ID" value="MDJ1132064.1"/>
    <property type="molecule type" value="Genomic_DNA"/>
</dbReference>
<keyword evidence="2" id="KW-0285">Flavoprotein</keyword>
<dbReference type="InterPro" id="IPR006076">
    <property type="entry name" value="FAD-dep_OxRdtase"/>
</dbReference>
<keyword evidence="7" id="KW-1185">Reference proteome</keyword>
<reference evidence="6 7" key="1">
    <citation type="submission" date="2023-05" db="EMBL/GenBank/DDBJ databases">
        <title>Streptantibioticus silvisoli sp. nov., acidotolerant actinomycetes 1 from pine litter.</title>
        <authorList>
            <person name="Swiecimska M."/>
            <person name="Golinska P."/>
            <person name="Sangal V."/>
            <person name="Wachnowicz B."/>
            <person name="Goodfellow M."/>
        </authorList>
    </citation>
    <scope>NUCLEOTIDE SEQUENCE [LARGE SCALE GENOMIC DNA]</scope>
    <source>
        <strain evidence="6 7">DSM 42109</strain>
    </source>
</reference>
<organism evidence="6 7">
    <name type="scientific">Streptomyces iconiensis</name>
    <dbReference type="NCBI Taxonomy" id="1384038"/>
    <lineage>
        <taxon>Bacteria</taxon>
        <taxon>Bacillati</taxon>
        <taxon>Actinomycetota</taxon>
        <taxon>Actinomycetes</taxon>
        <taxon>Kitasatosporales</taxon>
        <taxon>Streptomycetaceae</taxon>
        <taxon>Streptomyces</taxon>
    </lineage>
</organism>
<dbReference type="InterPro" id="IPR036188">
    <property type="entry name" value="FAD/NAD-bd_sf"/>
</dbReference>
<name>A0ABT6ZSM2_9ACTN</name>
<dbReference type="NCBIfam" id="NF008425">
    <property type="entry name" value="PRK11259.1"/>
    <property type="match status" value="1"/>
</dbReference>
<evidence type="ECO:0000256" key="2">
    <source>
        <dbReference type="ARBA" id="ARBA00022630"/>
    </source>
</evidence>
<comment type="cofactor">
    <cofactor evidence="1">
        <name>FAD</name>
        <dbReference type="ChEBI" id="CHEBI:57692"/>
    </cofactor>
</comment>
<dbReference type="Gene3D" id="3.50.50.60">
    <property type="entry name" value="FAD/NAD(P)-binding domain"/>
    <property type="match status" value="1"/>
</dbReference>
<keyword evidence="4 6" id="KW-0560">Oxidoreductase</keyword>
<dbReference type="Proteomes" id="UP001214441">
    <property type="component" value="Unassembled WGS sequence"/>
</dbReference>
<keyword evidence="3" id="KW-0274">FAD</keyword>
<dbReference type="Pfam" id="PF01266">
    <property type="entry name" value="DAO"/>
    <property type="match status" value="1"/>
</dbReference>
<gene>
    <name evidence="6" type="primary">solA</name>
    <name evidence="6" type="ORF">NMN56_008890</name>
</gene>
<proteinExistence type="predicted"/>
<evidence type="ECO:0000256" key="4">
    <source>
        <dbReference type="ARBA" id="ARBA00023002"/>
    </source>
</evidence>
<dbReference type="PANTHER" id="PTHR10961:SF7">
    <property type="entry name" value="FAD DEPENDENT OXIDOREDUCTASE DOMAIN-CONTAINING PROTEIN"/>
    <property type="match status" value="1"/>
</dbReference>
<dbReference type="EC" id="1.5.3.2" evidence="6"/>
<evidence type="ECO:0000256" key="3">
    <source>
        <dbReference type="ARBA" id="ARBA00022827"/>
    </source>
</evidence>
<sequence>MTASAPRVAIIGTGVIGAMAAWQLAARGADVLTFDTYGRGHDRGASAGESRIFRTVYKEGGSYVPLLRRAHSLWRELETASDRALLTMCGGLTIGAPDEPDVAAVRRCAEEAGLPHEVLDRTAAAERYPQHRLDQGEIAFLDPDSGVLRPEPSVQGALDAAERAGARILSYRRVDEVAETADGWRLSAGGETYTVDHVVLTTGPWSPGVGPLAELPVRARLITACWFAARDVAAHRPDRLPIAIRRHPEAGFSCFPVLDGAAVKIVPHHLGWPDLDTPDGLPRSAAPEFARAASEAVARLLPGLIPEPIRIGTYAEGFTPDDHAIVGPLPGARNATVLTGFSGHGFKLAPVFGEIAADLVLEGKMGYDIGALDPRRFTPDA</sequence>
<dbReference type="Gene3D" id="3.30.9.10">
    <property type="entry name" value="D-Amino Acid Oxidase, subunit A, domain 2"/>
    <property type="match status" value="1"/>
</dbReference>
<evidence type="ECO:0000313" key="7">
    <source>
        <dbReference type="Proteomes" id="UP001214441"/>
    </source>
</evidence>
<dbReference type="PANTHER" id="PTHR10961">
    <property type="entry name" value="PEROXISOMAL SARCOSINE OXIDASE"/>
    <property type="match status" value="1"/>
</dbReference>
<feature type="domain" description="FAD dependent oxidoreductase" evidence="5">
    <location>
        <begin position="7"/>
        <end position="359"/>
    </location>
</feature>
<dbReference type="InterPro" id="IPR045170">
    <property type="entry name" value="MTOX"/>
</dbReference>
<dbReference type="SUPFAM" id="SSF51905">
    <property type="entry name" value="FAD/NAD(P)-binding domain"/>
    <property type="match status" value="1"/>
</dbReference>
<accession>A0ABT6ZSM2</accession>
<evidence type="ECO:0000259" key="5">
    <source>
        <dbReference type="Pfam" id="PF01266"/>
    </source>
</evidence>
<dbReference type="SUPFAM" id="SSF54373">
    <property type="entry name" value="FAD-linked reductases, C-terminal domain"/>
    <property type="match status" value="1"/>
</dbReference>
<evidence type="ECO:0000313" key="6">
    <source>
        <dbReference type="EMBL" id="MDJ1132064.1"/>
    </source>
</evidence>
<evidence type="ECO:0000256" key="1">
    <source>
        <dbReference type="ARBA" id="ARBA00001974"/>
    </source>
</evidence>
<protein>
    <submittedName>
        <fullName evidence="6">N-methyl-L-tryptophan oxidase</fullName>
        <ecNumber evidence="6">1.5.3.2</ecNumber>
    </submittedName>
</protein>
<comment type="caution">
    <text evidence="6">The sequence shown here is derived from an EMBL/GenBank/DDBJ whole genome shotgun (WGS) entry which is preliminary data.</text>
</comment>
<dbReference type="GO" id="GO:0050131">
    <property type="term" value="F:N-methyl-L-amino-acid oxidase activity"/>
    <property type="evidence" value="ECO:0007669"/>
    <property type="project" value="UniProtKB-EC"/>
</dbReference>
<dbReference type="RefSeq" id="WP_274042380.1">
    <property type="nucleotide sequence ID" value="NZ_JANCPR020000007.1"/>
</dbReference>